<feature type="region of interest" description="Disordered" evidence="1">
    <location>
        <begin position="1"/>
        <end position="36"/>
    </location>
</feature>
<protein>
    <submittedName>
        <fullName evidence="2">Uncharacterized protein</fullName>
    </submittedName>
</protein>
<proteinExistence type="predicted"/>
<gene>
    <name evidence="2" type="ORF">GCM10023116_19450</name>
</gene>
<evidence type="ECO:0000313" key="2">
    <source>
        <dbReference type="EMBL" id="GAA4649667.1"/>
    </source>
</evidence>
<feature type="compositionally biased region" description="Polar residues" evidence="1">
    <location>
        <begin position="7"/>
        <end position="36"/>
    </location>
</feature>
<dbReference type="Proteomes" id="UP001500604">
    <property type="component" value="Unassembled WGS sequence"/>
</dbReference>
<sequence>MEALASFSGSGRVQQDQPSTSLQTTEKLGSKTSSGRVVTLPSETSVICIEEKAYVTKT</sequence>
<evidence type="ECO:0000256" key="1">
    <source>
        <dbReference type="SAM" id="MobiDB-lite"/>
    </source>
</evidence>
<comment type="caution">
    <text evidence="2">The sequence shown here is derived from an EMBL/GenBank/DDBJ whole genome shotgun (WGS) entry which is preliminary data.</text>
</comment>
<keyword evidence="3" id="KW-1185">Reference proteome</keyword>
<name>A0ABP8V465_9GAMM</name>
<evidence type="ECO:0000313" key="3">
    <source>
        <dbReference type="Proteomes" id="UP001500604"/>
    </source>
</evidence>
<accession>A0ABP8V465</accession>
<reference evidence="3" key="1">
    <citation type="journal article" date="2019" name="Int. J. Syst. Evol. Microbiol.">
        <title>The Global Catalogue of Microorganisms (GCM) 10K type strain sequencing project: providing services to taxonomists for standard genome sequencing and annotation.</title>
        <authorList>
            <consortium name="The Broad Institute Genomics Platform"/>
            <consortium name="The Broad Institute Genome Sequencing Center for Infectious Disease"/>
            <person name="Wu L."/>
            <person name="Ma J."/>
        </authorList>
    </citation>
    <scope>NUCLEOTIDE SEQUENCE [LARGE SCALE GENOMIC DNA]</scope>
    <source>
        <strain evidence="3">JCM 17805</strain>
    </source>
</reference>
<organism evidence="2 3">
    <name type="scientific">Kistimonas scapharcae</name>
    <dbReference type="NCBI Taxonomy" id="1036133"/>
    <lineage>
        <taxon>Bacteria</taxon>
        <taxon>Pseudomonadati</taxon>
        <taxon>Pseudomonadota</taxon>
        <taxon>Gammaproteobacteria</taxon>
        <taxon>Oceanospirillales</taxon>
        <taxon>Endozoicomonadaceae</taxon>
        <taxon>Kistimonas</taxon>
    </lineage>
</organism>
<dbReference type="EMBL" id="BAABFL010000248">
    <property type="protein sequence ID" value="GAA4649667.1"/>
    <property type="molecule type" value="Genomic_DNA"/>
</dbReference>